<protein>
    <recommendedName>
        <fullName evidence="3">Helix-turn-helix domain protein</fullName>
    </recommendedName>
</protein>
<evidence type="ECO:0000313" key="2">
    <source>
        <dbReference type="Proteomes" id="UP000020735"/>
    </source>
</evidence>
<dbReference type="Gene3D" id="1.10.260.40">
    <property type="entry name" value="lambda repressor-like DNA-binding domains"/>
    <property type="match status" value="1"/>
</dbReference>
<comment type="caution">
    <text evidence="1">The sequence shown here is derived from an EMBL/GenBank/DDBJ whole genome shotgun (WGS) entry which is preliminary data.</text>
</comment>
<reference evidence="1 2" key="1">
    <citation type="submission" date="2014-02" db="EMBL/GenBank/DDBJ databases">
        <title>Comparative genomics and transcriptomics to identify genetic mechanisms underlying the emergence of carbapenem resistant Acinetobacter baumannii (CRAb).</title>
        <authorList>
            <person name="Harris A.D."/>
            <person name="Johnson K.J."/>
            <person name="George J."/>
            <person name="Shefchek K."/>
            <person name="Daugherty S.C."/>
            <person name="Parankush S."/>
            <person name="Sadzewicz L."/>
            <person name="Tallon L."/>
            <person name="Sengamalay N."/>
            <person name="Hazen T.H."/>
            <person name="Rasko D.A."/>
        </authorList>
    </citation>
    <scope>NUCLEOTIDE SEQUENCE [LARGE SCALE GENOMIC DNA]</scope>
    <source>
        <strain evidence="1 2">99063</strain>
    </source>
</reference>
<organism evidence="1 2">
    <name type="scientific">Acinetobacter baumannii 99063</name>
    <dbReference type="NCBI Taxonomy" id="1310630"/>
    <lineage>
        <taxon>Bacteria</taxon>
        <taxon>Pseudomonadati</taxon>
        <taxon>Pseudomonadota</taxon>
        <taxon>Gammaproteobacteria</taxon>
        <taxon>Moraxellales</taxon>
        <taxon>Moraxellaceae</taxon>
        <taxon>Acinetobacter</taxon>
        <taxon>Acinetobacter calcoaceticus/baumannii complex</taxon>
    </lineage>
</organism>
<proteinExistence type="predicted"/>
<accession>A0A009SWW1</accession>
<dbReference type="PATRIC" id="fig|1310630.3.peg.1973"/>
<dbReference type="GO" id="GO:0003677">
    <property type="term" value="F:DNA binding"/>
    <property type="evidence" value="ECO:0007669"/>
    <property type="project" value="InterPro"/>
</dbReference>
<name>A0A009SWW1_ACIBA</name>
<gene>
    <name evidence="1" type="ORF">J529_2016</name>
</gene>
<evidence type="ECO:0000313" key="1">
    <source>
        <dbReference type="EMBL" id="EXC51364.1"/>
    </source>
</evidence>
<dbReference type="RefSeq" id="WP_032068344.1">
    <property type="nucleotide sequence ID" value="NZ_JEXJ01000027.1"/>
</dbReference>
<dbReference type="EMBL" id="JEXJ01000027">
    <property type="protein sequence ID" value="EXC51364.1"/>
    <property type="molecule type" value="Genomic_DNA"/>
</dbReference>
<sequence>MSSSNTEQLKAYLSKMTIEERKAFAKACLTTLGNLQQIIYVNKKCGAALAIRIDKESEGKVPCDELCPDVDFDYVRSQALTA</sequence>
<dbReference type="AlphaFoldDB" id="A0A009SWW1"/>
<dbReference type="InterPro" id="IPR010982">
    <property type="entry name" value="Lambda_DNA-bd_dom_sf"/>
</dbReference>
<dbReference type="Proteomes" id="UP000020735">
    <property type="component" value="Unassembled WGS sequence"/>
</dbReference>
<evidence type="ECO:0008006" key="3">
    <source>
        <dbReference type="Google" id="ProtNLM"/>
    </source>
</evidence>